<feature type="compositionally biased region" description="Low complexity" evidence="1">
    <location>
        <begin position="24"/>
        <end position="38"/>
    </location>
</feature>
<accession>A0A7S2YU73</accession>
<dbReference type="EMBL" id="HBHU01000036">
    <property type="protein sequence ID" value="CAE0006548.1"/>
    <property type="molecule type" value="Transcribed_RNA"/>
</dbReference>
<sequence>MIAAQRTMTRGMAMTRRARRVLFGAPSPKPKQQQQQRAAGKRSRDRSAAAEPARELVPIPVLANPLCCEDDENYFHCVLQWSVASTADAARSSSEHYFK</sequence>
<feature type="compositionally biased region" description="Low complexity" evidence="1">
    <location>
        <begin position="1"/>
        <end position="15"/>
    </location>
</feature>
<gene>
    <name evidence="2" type="ORF">CLAU1311_LOCUS20</name>
</gene>
<proteinExistence type="predicted"/>
<evidence type="ECO:0000256" key="1">
    <source>
        <dbReference type="SAM" id="MobiDB-lite"/>
    </source>
</evidence>
<dbReference type="AlphaFoldDB" id="A0A7S2YU73"/>
<protein>
    <submittedName>
        <fullName evidence="2">Uncharacterized protein</fullName>
    </submittedName>
</protein>
<reference evidence="2" key="1">
    <citation type="submission" date="2021-01" db="EMBL/GenBank/DDBJ databases">
        <authorList>
            <person name="Corre E."/>
            <person name="Pelletier E."/>
            <person name="Niang G."/>
            <person name="Scheremetjew M."/>
            <person name="Finn R."/>
            <person name="Kale V."/>
            <person name="Holt S."/>
            <person name="Cochrane G."/>
            <person name="Meng A."/>
            <person name="Brown T."/>
            <person name="Cohen L."/>
        </authorList>
    </citation>
    <scope>NUCLEOTIDE SEQUENCE</scope>
    <source>
        <strain evidence="2">RCC856</strain>
    </source>
</reference>
<feature type="region of interest" description="Disordered" evidence="1">
    <location>
        <begin position="1"/>
        <end position="52"/>
    </location>
</feature>
<organism evidence="2">
    <name type="scientific">Chloropicon laureae</name>
    <dbReference type="NCBI Taxonomy" id="464258"/>
    <lineage>
        <taxon>Eukaryota</taxon>
        <taxon>Viridiplantae</taxon>
        <taxon>Chlorophyta</taxon>
        <taxon>Chloropicophyceae</taxon>
        <taxon>Chloropicales</taxon>
        <taxon>Chloropicaceae</taxon>
        <taxon>Chloropicon</taxon>
    </lineage>
</organism>
<name>A0A7S2YU73_9CHLO</name>
<evidence type="ECO:0000313" key="2">
    <source>
        <dbReference type="EMBL" id="CAE0006548.1"/>
    </source>
</evidence>